<dbReference type="NCBIfam" id="TIGR01843">
    <property type="entry name" value="type_I_hlyD"/>
    <property type="match status" value="1"/>
</dbReference>
<dbReference type="SUPFAM" id="SSF111369">
    <property type="entry name" value="HlyD-like secretion proteins"/>
    <property type="match status" value="1"/>
</dbReference>
<evidence type="ECO:0000256" key="4">
    <source>
        <dbReference type="ARBA" id="ARBA00022475"/>
    </source>
</evidence>
<evidence type="ECO:0000256" key="5">
    <source>
        <dbReference type="ARBA" id="ARBA00022519"/>
    </source>
</evidence>
<name>A0A348FZ13_9HYPH</name>
<evidence type="ECO:0000259" key="12">
    <source>
        <dbReference type="Pfam" id="PF26002"/>
    </source>
</evidence>
<dbReference type="EMBL" id="AP018907">
    <property type="protein sequence ID" value="BBF92546.1"/>
    <property type="molecule type" value="Genomic_DNA"/>
</dbReference>
<keyword evidence="10" id="KW-0175">Coiled coil</keyword>
<dbReference type="PRINTS" id="PR01490">
    <property type="entry name" value="RTXTOXIND"/>
</dbReference>
<dbReference type="GO" id="GO:0015031">
    <property type="term" value="P:protein transport"/>
    <property type="evidence" value="ECO:0007669"/>
    <property type="project" value="InterPro"/>
</dbReference>
<gene>
    <name evidence="13" type="ORF">BLTE_12310</name>
</gene>
<keyword evidence="3 9" id="KW-0813">Transport</keyword>
<evidence type="ECO:0000259" key="11">
    <source>
        <dbReference type="Pfam" id="PF25994"/>
    </source>
</evidence>
<protein>
    <recommendedName>
        <fullName evidence="9">Membrane fusion protein (MFP) family protein</fullName>
    </recommendedName>
</protein>
<dbReference type="Gene3D" id="2.40.50.100">
    <property type="match status" value="1"/>
</dbReference>
<dbReference type="InterPro" id="IPR058982">
    <property type="entry name" value="Beta-barrel_AprE"/>
</dbReference>
<organism evidence="13 14">
    <name type="scientific">Blastochloris tepida</name>
    <dbReference type="NCBI Taxonomy" id="2233851"/>
    <lineage>
        <taxon>Bacteria</taxon>
        <taxon>Pseudomonadati</taxon>
        <taxon>Pseudomonadota</taxon>
        <taxon>Alphaproteobacteria</taxon>
        <taxon>Hyphomicrobiales</taxon>
        <taxon>Blastochloridaceae</taxon>
        <taxon>Blastochloris</taxon>
    </lineage>
</organism>
<evidence type="ECO:0000256" key="9">
    <source>
        <dbReference type="RuleBase" id="RU365093"/>
    </source>
</evidence>
<dbReference type="Pfam" id="PF25994">
    <property type="entry name" value="HH_AprE"/>
    <property type="match status" value="1"/>
</dbReference>
<proteinExistence type="inferred from homology"/>
<comment type="subcellular location">
    <subcellularLocation>
        <location evidence="1 9">Cell inner membrane</location>
        <topology evidence="1 9">Single-pass membrane protein</topology>
    </subcellularLocation>
</comment>
<evidence type="ECO:0000256" key="2">
    <source>
        <dbReference type="ARBA" id="ARBA00009477"/>
    </source>
</evidence>
<dbReference type="InterPro" id="IPR050739">
    <property type="entry name" value="MFP"/>
</dbReference>
<evidence type="ECO:0000256" key="7">
    <source>
        <dbReference type="ARBA" id="ARBA00022989"/>
    </source>
</evidence>
<dbReference type="Gene3D" id="2.40.30.170">
    <property type="match status" value="1"/>
</dbReference>
<sequence length="450" mass="50044">MSVVESAHQAREWYSEIPRHTRTHTILGFSGLLLGVLGFGLWGGTAPIAGAVVSNGAFVATGQNRIVQHLEGGVISKIYVNEGDMVKPGQTLVLLDDTTPKAELRRLELRQAHLVATIARLQAASEERETYVEPEELTRVTDDPDILKIRGTQRLLFEAHRKSMDSEIAALKDGINALQERIDGTNTQRKYVKAQLLLIEEELAGKQKLLESGFIRKPEYLAIARAKANLEGEIGRLTGEIGDARERISRSQEQIQGIRSNFIKTAVDQMHQSNAELYDVRERLRAAHRVLERIAVTAPVRGVVVKKRYHTVGGVIEPGKNILEIVPLDEELVIEVRVRPQDIDHVKLGQPASVRLTSLNRRTTPMVAGEVVYVSADAVQDETRGHTPLSTADVYVVRVRLDAVEAAAIEGFSPTPGMPAEVFIKTAERTFFEYLMRPIHDSLQRAFRES</sequence>
<dbReference type="Pfam" id="PF26002">
    <property type="entry name" value="Beta-barrel_AprE"/>
    <property type="match status" value="1"/>
</dbReference>
<keyword evidence="8" id="KW-0472">Membrane</keyword>
<feature type="domain" description="AprE-like long alpha-helical hairpin" evidence="11">
    <location>
        <begin position="101"/>
        <end position="288"/>
    </location>
</feature>
<feature type="coiled-coil region" evidence="10">
    <location>
        <begin position="161"/>
        <end position="188"/>
    </location>
</feature>
<evidence type="ECO:0000256" key="8">
    <source>
        <dbReference type="ARBA" id="ARBA00023136"/>
    </source>
</evidence>
<dbReference type="Proteomes" id="UP000266934">
    <property type="component" value="Chromosome"/>
</dbReference>
<evidence type="ECO:0000313" key="14">
    <source>
        <dbReference type="Proteomes" id="UP000266934"/>
    </source>
</evidence>
<reference evidence="13 14" key="1">
    <citation type="submission" date="2018-08" db="EMBL/GenBank/DDBJ databases">
        <title>Complete genome sequencing of Blastochloris tepida GI.</title>
        <authorList>
            <person name="Tsukatani Y."/>
            <person name="Mori H."/>
        </authorList>
    </citation>
    <scope>NUCLEOTIDE SEQUENCE [LARGE SCALE GENOMIC DNA]</scope>
    <source>
        <strain evidence="13 14">GI</strain>
    </source>
</reference>
<evidence type="ECO:0000313" key="13">
    <source>
        <dbReference type="EMBL" id="BBF92546.1"/>
    </source>
</evidence>
<dbReference type="PANTHER" id="PTHR30386">
    <property type="entry name" value="MEMBRANE FUSION SUBUNIT OF EMRAB-TOLC MULTIDRUG EFFLUX PUMP"/>
    <property type="match status" value="1"/>
</dbReference>
<evidence type="ECO:0000256" key="10">
    <source>
        <dbReference type="SAM" id="Coils"/>
    </source>
</evidence>
<accession>A0A348FZ13</accession>
<keyword evidence="14" id="KW-1185">Reference proteome</keyword>
<dbReference type="InterPro" id="IPR058781">
    <property type="entry name" value="HH_AprE-like"/>
</dbReference>
<evidence type="ECO:0000256" key="6">
    <source>
        <dbReference type="ARBA" id="ARBA00022692"/>
    </source>
</evidence>
<dbReference type="GO" id="GO:0005886">
    <property type="term" value="C:plasma membrane"/>
    <property type="evidence" value="ECO:0007669"/>
    <property type="project" value="UniProtKB-SubCell"/>
</dbReference>
<feature type="domain" description="AprE-like beta-barrel" evidence="12">
    <location>
        <begin position="332"/>
        <end position="426"/>
    </location>
</feature>
<keyword evidence="7" id="KW-1133">Transmembrane helix</keyword>
<dbReference type="InterPro" id="IPR010129">
    <property type="entry name" value="T1SS_HlyD"/>
</dbReference>
<comment type="similarity">
    <text evidence="2 9">Belongs to the membrane fusion protein (MFP) (TC 8.A.1) family.</text>
</comment>
<dbReference type="KEGG" id="blag:BLTE_12310"/>
<keyword evidence="4 9" id="KW-1003">Cell membrane</keyword>
<keyword evidence="6" id="KW-0812">Transmembrane</keyword>
<evidence type="ECO:0000256" key="3">
    <source>
        <dbReference type="ARBA" id="ARBA00022448"/>
    </source>
</evidence>
<evidence type="ECO:0000256" key="1">
    <source>
        <dbReference type="ARBA" id="ARBA00004377"/>
    </source>
</evidence>
<dbReference type="OrthoDB" id="9810980at2"/>
<dbReference type="AlphaFoldDB" id="A0A348FZ13"/>
<keyword evidence="5 9" id="KW-0997">Cell inner membrane</keyword>
<dbReference type="PANTHER" id="PTHR30386:SF17">
    <property type="entry name" value="ALKALINE PROTEASE SECRETION PROTEIN APRE"/>
    <property type="match status" value="1"/>
</dbReference>